<evidence type="ECO:0000313" key="11">
    <source>
        <dbReference type="Proteomes" id="UP001318860"/>
    </source>
</evidence>
<dbReference type="Proteomes" id="UP001318860">
    <property type="component" value="Unassembled WGS sequence"/>
</dbReference>
<gene>
    <name evidence="10" type="ORF">DH2020_005670</name>
</gene>
<dbReference type="Pfam" id="PF00400">
    <property type="entry name" value="WD40"/>
    <property type="match status" value="1"/>
</dbReference>
<dbReference type="EMBL" id="JABTTQ020000004">
    <property type="protein sequence ID" value="KAK6158356.1"/>
    <property type="molecule type" value="Genomic_DNA"/>
</dbReference>
<evidence type="ECO:0000256" key="9">
    <source>
        <dbReference type="SAM" id="MobiDB-lite"/>
    </source>
</evidence>
<evidence type="ECO:0000256" key="8">
    <source>
        <dbReference type="PROSITE-ProRule" id="PRU00221"/>
    </source>
</evidence>
<keyword evidence="4 8" id="KW-0853">WD repeat</keyword>
<feature type="region of interest" description="Disordered" evidence="9">
    <location>
        <begin position="1"/>
        <end position="31"/>
    </location>
</feature>
<evidence type="ECO:0000256" key="5">
    <source>
        <dbReference type="ARBA" id="ARBA00022737"/>
    </source>
</evidence>
<evidence type="ECO:0000256" key="4">
    <source>
        <dbReference type="ARBA" id="ARBA00022574"/>
    </source>
</evidence>
<dbReference type="PANTHER" id="PTHR11024">
    <property type="entry name" value="NUCLEAR PORE COMPLEX PROTEIN SEC13 / SEH1 FAMILY MEMBER"/>
    <property type="match status" value="1"/>
</dbReference>
<dbReference type="PANTHER" id="PTHR11024:SF3">
    <property type="entry name" value="NUCLEOPORIN SEH1"/>
    <property type="match status" value="1"/>
</dbReference>
<keyword evidence="3" id="KW-0813">Transport</keyword>
<dbReference type="PROSITE" id="PS50294">
    <property type="entry name" value="WD_REPEATS_REGION"/>
    <property type="match status" value="1"/>
</dbReference>
<organism evidence="10 11">
    <name type="scientific">Rehmannia glutinosa</name>
    <name type="common">Chinese foxglove</name>
    <dbReference type="NCBI Taxonomy" id="99300"/>
    <lineage>
        <taxon>Eukaryota</taxon>
        <taxon>Viridiplantae</taxon>
        <taxon>Streptophyta</taxon>
        <taxon>Embryophyta</taxon>
        <taxon>Tracheophyta</taxon>
        <taxon>Spermatophyta</taxon>
        <taxon>Magnoliopsida</taxon>
        <taxon>eudicotyledons</taxon>
        <taxon>Gunneridae</taxon>
        <taxon>Pentapetalae</taxon>
        <taxon>asterids</taxon>
        <taxon>lamiids</taxon>
        <taxon>Lamiales</taxon>
        <taxon>Orobanchaceae</taxon>
        <taxon>Rehmannieae</taxon>
        <taxon>Rehmannia</taxon>
    </lineage>
</organism>
<dbReference type="SUPFAM" id="SSF50978">
    <property type="entry name" value="WD40 repeat-like"/>
    <property type="match status" value="1"/>
</dbReference>
<proteinExistence type="inferred from homology"/>
<keyword evidence="11" id="KW-1185">Reference proteome</keyword>
<keyword evidence="5" id="KW-0677">Repeat</keyword>
<dbReference type="SMART" id="SM00320">
    <property type="entry name" value="WD40"/>
    <property type="match status" value="5"/>
</dbReference>
<protein>
    <submittedName>
        <fullName evidence="10">Uncharacterized protein</fullName>
    </submittedName>
</protein>
<comment type="similarity">
    <text evidence="2">Belongs to the WD repeat SEC13 family.</text>
</comment>
<evidence type="ECO:0000256" key="7">
    <source>
        <dbReference type="ARBA" id="ARBA00023242"/>
    </source>
</evidence>
<dbReference type="InterPro" id="IPR015943">
    <property type="entry name" value="WD40/YVTN_repeat-like_dom_sf"/>
</dbReference>
<dbReference type="InterPro" id="IPR036322">
    <property type="entry name" value="WD40_repeat_dom_sf"/>
</dbReference>
<keyword evidence="6" id="KW-0653">Protein transport</keyword>
<evidence type="ECO:0000256" key="1">
    <source>
        <dbReference type="ARBA" id="ARBA00004259"/>
    </source>
</evidence>
<feature type="repeat" description="WD" evidence="8">
    <location>
        <begin position="413"/>
        <end position="445"/>
    </location>
</feature>
<dbReference type="Gene3D" id="2.130.10.10">
    <property type="entry name" value="YVTN repeat-like/Quinoprotein amine dehydrogenase"/>
    <property type="match status" value="1"/>
</dbReference>
<sequence>MVSKSLSMPHLSDHGRRLPPPQSSKKPTSKLSCSFHRLIRTVFRPTKRSNITDNDDASFGKEGFYVDRSPGISTTPDVSEFDGLSPEMRSFQLTRTASDDSLLPLNYSIVRRREFGLSHPAKAHVRTKSLSHPLDIEMDKPILTLDKGTRCTAWNYSGQRLAAGLADGSLVVYDSMDPASSAFTCTSRFKVQDSSILKVVWVPPEYGDAVACISADGTLSLWEEVMEDSEGHHWKMCKSFDRSTSQVLDVQFGDGQTCLKLVAAYSDGHIKVYELLDTLELEKWQLQAEFQNVIDLVSKFGNASCLSASISWNPQRSEVQQSSFVLGFSSNTPPLNSPKVWEFDLDHQRWLPVAELSLPEDKSDQVYAVSWAPNIGRPYELIAVATQKGISIWHLGSNPDPDGRLSVQRVALLSGHDSEVWEMEWDMSGMTLASTGSDGVVRLWQSNVNGEWHEQAVLTPAS</sequence>
<evidence type="ECO:0000313" key="10">
    <source>
        <dbReference type="EMBL" id="KAK6158356.1"/>
    </source>
</evidence>
<dbReference type="InterPro" id="IPR001680">
    <property type="entry name" value="WD40_rpt"/>
</dbReference>
<reference evidence="10 11" key="1">
    <citation type="journal article" date="2021" name="Comput. Struct. Biotechnol. J.">
        <title>De novo genome assembly of the potent medicinal plant Rehmannia glutinosa using nanopore technology.</title>
        <authorList>
            <person name="Ma L."/>
            <person name="Dong C."/>
            <person name="Song C."/>
            <person name="Wang X."/>
            <person name="Zheng X."/>
            <person name="Niu Y."/>
            <person name="Chen S."/>
            <person name="Feng W."/>
        </authorList>
    </citation>
    <scope>NUCLEOTIDE SEQUENCE [LARGE SCALE GENOMIC DNA]</scope>
    <source>
        <strain evidence="10">DH-2019</strain>
    </source>
</reference>
<comment type="subcellular location">
    <subcellularLocation>
        <location evidence="1">Nucleus envelope</location>
    </subcellularLocation>
</comment>
<dbReference type="PROSITE" id="PS50082">
    <property type="entry name" value="WD_REPEATS_2"/>
    <property type="match status" value="1"/>
</dbReference>
<evidence type="ECO:0000256" key="2">
    <source>
        <dbReference type="ARBA" id="ARBA00010102"/>
    </source>
</evidence>
<evidence type="ECO:0000256" key="3">
    <source>
        <dbReference type="ARBA" id="ARBA00022448"/>
    </source>
</evidence>
<name>A0ABR0XHB4_REHGL</name>
<evidence type="ECO:0000256" key="6">
    <source>
        <dbReference type="ARBA" id="ARBA00022927"/>
    </source>
</evidence>
<keyword evidence="7" id="KW-0539">Nucleus</keyword>
<comment type="caution">
    <text evidence="10">The sequence shown here is derived from an EMBL/GenBank/DDBJ whole genome shotgun (WGS) entry which is preliminary data.</text>
</comment>
<accession>A0ABR0XHB4</accession>
<dbReference type="InterPro" id="IPR037363">
    <property type="entry name" value="Sec13/Seh1_fam"/>
</dbReference>